<dbReference type="SUPFAM" id="SSF116734">
    <property type="entry name" value="DNA methylase specificity domain"/>
    <property type="match status" value="2"/>
</dbReference>
<feature type="domain" description="Type I restriction modification DNA specificity" evidence="4">
    <location>
        <begin position="254"/>
        <end position="431"/>
    </location>
</feature>
<evidence type="ECO:0000259" key="4">
    <source>
        <dbReference type="Pfam" id="PF01420"/>
    </source>
</evidence>
<feature type="domain" description="Type I restriction modification DNA specificity" evidence="4">
    <location>
        <begin position="18"/>
        <end position="197"/>
    </location>
</feature>
<name>A0A1G1VQB4_9BACT</name>
<protein>
    <recommendedName>
        <fullName evidence="4">Type I restriction modification DNA specificity domain-containing protein</fullName>
    </recommendedName>
</protein>
<sequence>MNTSTQKLFDQDRAGETPDTWKFVLASDYCKRVTDGTHDSPKQQSDGNYLVTSRHITGGGIDLSKAYNISKSDFQEINRRSGVDQWDILFSMIGTVGEAVLVKNPKVDFAIKNIGLFKNKSEIEAKWLYYYLKSPLAVHYIKSHSSGSTQQYLTLDSLRKFPVLVVSKEEESKILSILSSLDDKIELNRKMNKTLEEIGKALFKRWFVDFEFPFDFAQGKPNFDGKPLPAEVLTKAGYKSSGGKMVDSELGEIPKDWTVLPIEDVVTIKGGTTPSTSNPDYWTNGKINWATPKDLSVLQSSILLDTERQITEKGLERIGSGLLPMNSILLSSRAPIGYLAITNIPVAVNQGFIGIVCNKGISSYYLYFWLKFNMNLIKNMANGSTFLEISKSSFKQILFVKPSAQVLKRFEQVTASFFSNIVKNELELNTLTKIRDSLLPRLMSGKLRV</sequence>
<dbReference type="CDD" id="cd17246">
    <property type="entry name" value="RMtype1_S_SonII-TRD2-CR2_like"/>
    <property type="match status" value="1"/>
</dbReference>
<dbReference type="InterPro" id="IPR052021">
    <property type="entry name" value="Type-I_RS_S_subunit"/>
</dbReference>
<evidence type="ECO:0000313" key="5">
    <source>
        <dbReference type="EMBL" id="OGY17591.1"/>
    </source>
</evidence>
<comment type="similarity">
    <text evidence="1">Belongs to the type-I restriction system S methylase family.</text>
</comment>
<dbReference type="STRING" id="1797589.A2784_00585"/>
<comment type="caution">
    <text evidence="5">The sequence shown here is derived from an EMBL/GenBank/DDBJ whole genome shotgun (WGS) entry which is preliminary data.</text>
</comment>
<organism evidence="5 6">
    <name type="scientific">Candidatus Chisholmbacteria bacterium RIFCSPHIGHO2_01_FULL_48_12</name>
    <dbReference type="NCBI Taxonomy" id="1797589"/>
    <lineage>
        <taxon>Bacteria</taxon>
        <taxon>Candidatus Chisholmiibacteriota</taxon>
    </lineage>
</organism>
<gene>
    <name evidence="5" type="ORF">A2784_00585</name>
</gene>
<accession>A0A1G1VQB4</accession>
<dbReference type="AlphaFoldDB" id="A0A1G1VQB4"/>
<dbReference type="CDD" id="cd17273">
    <property type="entry name" value="RMtype1_S_EcoJA69PI-TRD1-CR1_like"/>
    <property type="match status" value="1"/>
</dbReference>
<reference evidence="5 6" key="1">
    <citation type="journal article" date="2016" name="Nat. Commun.">
        <title>Thousands of microbial genomes shed light on interconnected biogeochemical processes in an aquifer system.</title>
        <authorList>
            <person name="Anantharaman K."/>
            <person name="Brown C.T."/>
            <person name="Hug L.A."/>
            <person name="Sharon I."/>
            <person name="Castelle C.J."/>
            <person name="Probst A.J."/>
            <person name="Thomas B.C."/>
            <person name="Singh A."/>
            <person name="Wilkins M.J."/>
            <person name="Karaoz U."/>
            <person name="Brodie E.L."/>
            <person name="Williams K.H."/>
            <person name="Hubbard S.S."/>
            <person name="Banfield J.F."/>
        </authorList>
    </citation>
    <scope>NUCLEOTIDE SEQUENCE [LARGE SCALE GENOMIC DNA]</scope>
</reference>
<dbReference type="Gene3D" id="3.90.220.20">
    <property type="entry name" value="DNA methylase specificity domains"/>
    <property type="match status" value="2"/>
</dbReference>
<dbReference type="GO" id="GO:0003677">
    <property type="term" value="F:DNA binding"/>
    <property type="evidence" value="ECO:0007669"/>
    <property type="project" value="UniProtKB-KW"/>
</dbReference>
<evidence type="ECO:0000313" key="6">
    <source>
        <dbReference type="Proteomes" id="UP000177324"/>
    </source>
</evidence>
<evidence type="ECO:0000256" key="1">
    <source>
        <dbReference type="ARBA" id="ARBA00010923"/>
    </source>
</evidence>
<dbReference type="PANTHER" id="PTHR30408">
    <property type="entry name" value="TYPE-1 RESTRICTION ENZYME ECOKI SPECIFICITY PROTEIN"/>
    <property type="match status" value="1"/>
</dbReference>
<dbReference type="Gene3D" id="1.10.287.1120">
    <property type="entry name" value="Bipartite methylase S protein"/>
    <property type="match status" value="1"/>
</dbReference>
<dbReference type="PANTHER" id="PTHR30408:SF12">
    <property type="entry name" value="TYPE I RESTRICTION ENZYME MJAVIII SPECIFICITY SUBUNIT"/>
    <property type="match status" value="1"/>
</dbReference>
<proteinExistence type="inferred from homology"/>
<dbReference type="InterPro" id="IPR000055">
    <property type="entry name" value="Restrct_endonuc_typeI_TRD"/>
</dbReference>
<dbReference type="Proteomes" id="UP000177324">
    <property type="component" value="Unassembled WGS sequence"/>
</dbReference>
<dbReference type="Pfam" id="PF01420">
    <property type="entry name" value="Methylase_S"/>
    <property type="match status" value="2"/>
</dbReference>
<dbReference type="EMBL" id="MHCH01000018">
    <property type="protein sequence ID" value="OGY17591.1"/>
    <property type="molecule type" value="Genomic_DNA"/>
</dbReference>
<keyword evidence="2" id="KW-0680">Restriction system</keyword>
<dbReference type="InterPro" id="IPR044946">
    <property type="entry name" value="Restrct_endonuc_typeI_TRD_sf"/>
</dbReference>
<evidence type="ECO:0000256" key="3">
    <source>
        <dbReference type="ARBA" id="ARBA00023125"/>
    </source>
</evidence>
<dbReference type="GO" id="GO:0009307">
    <property type="term" value="P:DNA restriction-modification system"/>
    <property type="evidence" value="ECO:0007669"/>
    <property type="project" value="UniProtKB-KW"/>
</dbReference>
<evidence type="ECO:0000256" key="2">
    <source>
        <dbReference type="ARBA" id="ARBA00022747"/>
    </source>
</evidence>
<keyword evidence="3" id="KW-0238">DNA-binding</keyword>